<comment type="similarity">
    <text evidence="6 7">Belongs to the class I-like SAM-binding methyltransferase superfamily. C5-methyltransferase family.</text>
</comment>
<dbReference type="SUPFAM" id="SSF53335">
    <property type="entry name" value="S-adenosyl-L-methionine-dependent methyltransferases"/>
    <property type="match status" value="1"/>
</dbReference>
<dbReference type="Pfam" id="PF00145">
    <property type="entry name" value="DNA_methylase"/>
    <property type="match status" value="1"/>
</dbReference>
<dbReference type="NCBIfam" id="TIGR00675">
    <property type="entry name" value="dcm"/>
    <property type="match status" value="1"/>
</dbReference>
<dbReference type="PRINTS" id="PR00105">
    <property type="entry name" value="C5METTRFRASE"/>
</dbReference>
<dbReference type="EC" id="2.1.1.37" evidence="8"/>
<proteinExistence type="inferred from homology"/>
<evidence type="ECO:0000256" key="6">
    <source>
        <dbReference type="PROSITE-ProRule" id="PRU01016"/>
    </source>
</evidence>
<dbReference type="RefSeq" id="WP_394314905.1">
    <property type="nucleotide sequence ID" value="NZ_JBHGPK010000028.1"/>
</dbReference>
<dbReference type="InterPro" id="IPR018117">
    <property type="entry name" value="C5_DNA_meth_AS"/>
</dbReference>
<feature type="active site" evidence="6">
    <location>
        <position position="75"/>
    </location>
</feature>
<keyword evidence="2 6" id="KW-0808">Transferase</keyword>
<dbReference type="Gene3D" id="3.90.120.10">
    <property type="entry name" value="DNA Methylase, subunit A, domain 2"/>
    <property type="match status" value="1"/>
</dbReference>
<evidence type="ECO:0000256" key="1">
    <source>
        <dbReference type="ARBA" id="ARBA00022603"/>
    </source>
</evidence>
<comment type="catalytic activity">
    <reaction evidence="5 8">
        <text>a 2'-deoxycytidine in DNA + S-adenosyl-L-methionine = a 5-methyl-2'-deoxycytidine in DNA + S-adenosyl-L-homocysteine + H(+)</text>
        <dbReference type="Rhea" id="RHEA:13681"/>
        <dbReference type="Rhea" id="RHEA-COMP:11369"/>
        <dbReference type="Rhea" id="RHEA-COMP:11370"/>
        <dbReference type="ChEBI" id="CHEBI:15378"/>
        <dbReference type="ChEBI" id="CHEBI:57856"/>
        <dbReference type="ChEBI" id="CHEBI:59789"/>
        <dbReference type="ChEBI" id="CHEBI:85452"/>
        <dbReference type="ChEBI" id="CHEBI:85454"/>
        <dbReference type="EC" id="2.1.1.37"/>
    </reaction>
</comment>
<evidence type="ECO:0000313" key="9">
    <source>
        <dbReference type="EMBL" id="MFC2254145.1"/>
    </source>
</evidence>
<dbReference type="InterPro" id="IPR029063">
    <property type="entry name" value="SAM-dependent_MTases_sf"/>
</dbReference>
<reference evidence="9 10" key="1">
    <citation type="submission" date="2024-09" db="EMBL/GenBank/DDBJ databases">
        <title>Description of Labrys sedimenti sp. nov., isolated from a diclofenac-degrading enrichment culture, and genome-based reclassification of Labrys portucalensis as a later heterotypic synonym of Labrys neptuniae.</title>
        <authorList>
            <person name="Tancsics A."/>
            <person name="Csepanyi A."/>
        </authorList>
    </citation>
    <scope>NUCLEOTIDE SEQUENCE [LARGE SCALE GENOMIC DNA]</scope>
    <source>
        <strain evidence="9 10">LMG 23412</strain>
    </source>
</reference>
<comment type="caution">
    <text evidence="9">The sequence shown here is derived from an EMBL/GenBank/DDBJ whole genome shotgun (WGS) entry which is preliminary data.</text>
</comment>
<evidence type="ECO:0000313" key="10">
    <source>
        <dbReference type="Proteomes" id="UP001595190"/>
    </source>
</evidence>
<dbReference type="PROSITE" id="PS00094">
    <property type="entry name" value="C5_MTASE_1"/>
    <property type="match status" value="1"/>
</dbReference>
<evidence type="ECO:0000256" key="7">
    <source>
        <dbReference type="RuleBase" id="RU000416"/>
    </source>
</evidence>
<protein>
    <recommendedName>
        <fullName evidence="8">Cytosine-specific methyltransferase</fullName>
        <ecNumber evidence="8">2.1.1.37</ecNumber>
    </recommendedName>
</protein>
<evidence type="ECO:0000256" key="4">
    <source>
        <dbReference type="ARBA" id="ARBA00022747"/>
    </source>
</evidence>
<dbReference type="GO" id="GO:0003886">
    <property type="term" value="F:DNA (cytosine-5-)-methyltransferase activity"/>
    <property type="evidence" value="ECO:0007669"/>
    <property type="project" value="UniProtKB-EC"/>
</dbReference>
<evidence type="ECO:0000256" key="8">
    <source>
        <dbReference type="RuleBase" id="RU000417"/>
    </source>
</evidence>
<dbReference type="EMBL" id="JBHGPK010000028">
    <property type="protein sequence ID" value="MFC2254145.1"/>
    <property type="molecule type" value="Genomic_DNA"/>
</dbReference>
<dbReference type="Proteomes" id="UP001595190">
    <property type="component" value="Unassembled WGS sequence"/>
</dbReference>
<sequence>MADLFCGCSGLGLGARQAGFVVGASIDADPILTSSYRTNFPGGNLHIGDIATLTGDALTSIIGRRVDGIIGGPPCQGFSEIGRADPEDPRRQLLHHFFRIVGEVKPRFFLMENVRGLANRKNLPFLDSALQQIANHYEIVGPVIIDGSEHGAATKRPRIFVVGYDRQYVDDFNQDDFLGERCAPTTVEEAIGDLASAVLIGEEDGFDLWQFPPSSVHSDYASALLSADRATTGHRRTLHKGEIANRFAAVSQGGMDAIGRHPRLSWTGQCPTIRAGTGADKGSRQAVRPLHPEEPRVITVREAARLQGFPDWFKFHPTVWHSFRMIGNSVSPIIARKLLSSIRLRMSDGDALQAAE</sequence>
<organism evidence="9 10">
    <name type="scientific">Labrys neptuniae</name>
    <dbReference type="NCBI Taxonomy" id="376174"/>
    <lineage>
        <taxon>Bacteria</taxon>
        <taxon>Pseudomonadati</taxon>
        <taxon>Pseudomonadota</taxon>
        <taxon>Alphaproteobacteria</taxon>
        <taxon>Hyphomicrobiales</taxon>
        <taxon>Xanthobacteraceae</taxon>
        <taxon>Labrys</taxon>
    </lineage>
</organism>
<accession>A0ABV6ZPN7</accession>
<dbReference type="Gene3D" id="3.40.50.150">
    <property type="entry name" value="Vaccinia Virus protein VP39"/>
    <property type="match status" value="1"/>
</dbReference>
<dbReference type="PANTHER" id="PTHR10629">
    <property type="entry name" value="CYTOSINE-SPECIFIC METHYLTRANSFERASE"/>
    <property type="match status" value="1"/>
</dbReference>
<dbReference type="PROSITE" id="PS51679">
    <property type="entry name" value="SAM_MT_C5"/>
    <property type="match status" value="1"/>
</dbReference>
<evidence type="ECO:0000256" key="2">
    <source>
        <dbReference type="ARBA" id="ARBA00022679"/>
    </source>
</evidence>
<evidence type="ECO:0000256" key="3">
    <source>
        <dbReference type="ARBA" id="ARBA00022691"/>
    </source>
</evidence>
<keyword evidence="3 6" id="KW-0949">S-adenosyl-L-methionine</keyword>
<dbReference type="PANTHER" id="PTHR10629:SF52">
    <property type="entry name" value="DNA (CYTOSINE-5)-METHYLTRANSFERASE 1"/>
    <property type="match status" value="1"/>
</dbReference>
<gene>
    <name evidence="9" type="ORF">ACETRX_31280</name>
</gene>
<name>A0ABV6ZPN7_9HYPH</name>
<dbReference type="InterPro" id="IPR050390">
    <property type="entry name" value="C5-Methyltransferase"/>
</dbReference>
<evidence type="ECO:0000256" key="5">
    <source>
        <dbReference type="ARBA" id="ARBA00047422"/>
    </source>
</evidence>
<keyword evidence="1 6" id="KW-0489">Methyltransferase</keyword>
<dbReference type="GO" id="GO:0032259">
    <property type="term" value="P:methylation"/>
    <property type="evidence" value="ECO:0007669"/>
    <property type="project" value="UniProtKB-KW"/>
</dbReference>
<keyword evidence="4" id="KW-0680">Restriction system</keyword>
<dbReference type="InterPro" id="IPR001525">
    <property type="entry name" value="C5_MeTfrase"/>
</dbReference>